<dbReference type="InterPro" id="IPR036721">
    <property type="entry name" value="RCK_C_sf"/>
</dbReference>
<evidence type="ECO:0000259" key="2">
    <source>
        <dbReference type="PROSITE" id="PS51202"/>
    </source>
</evidence>
<dbReference type="EMBL" id="BAAAMY010000009">
    <property type="protein sequence ID" value="GAA1928022.1"/>
    <property type="molecule type" value="Genomic_DNA"/>
</dbReference>
<sequence>MADSDAVAVIGIGRFGESLARELMSQGTEVLVIDSSEQTVQRLAGEVTHAVTADATDEQAMRQLGLDEFSRVAVGIGSNLEASILTCSTLRTLEVPSIWAKAISAAHARILTQLGVDHVIRPEHDTGRRIAHLVAGRLLDYIELDDGYAIAKMHPPRALLDTPLGETGIRRRHGVTVIGVKESGEAFHHASADTVVGAGSLIIVSGARRDVERFSELG</sequence>
<dbReference type="PROSITE" id="PS51202">
    <property type="entry name" value="RCK_C"/>
    <property type="match status" value="1"/>
</dbReference>
<evidence type="ECO:0000259" key="1">
    <source>
        <dbReference type="PROSITE" id="PS51201"/>
    </source>
</evidence>
<dbReference type="InterPro" id="IPR003148">
    <property type="entry name" value="RCK_N"/>
</dbReference>
<feature type="domain" description="RCK N-terminal" evidence="1">
    <location>
        <begin position="4"/>
        <end position="120"/>
    </location>
</feature>
<dbReference type="Pfam" id="PF02254">
    <property type="entry name" value="TrkA_N"/>
    <property type="match status" value="1"/>
</dbReference>
<dbReference type="SUPFAM" id="SSF51735">
    <property type="entry name" value="NAD(P)-binding Rossmann-fold domains"/>
    <property type="match status" value="1"/>
</dbReference>
<evidence type="ECO:0000313" key="4">
    <source>
        <dbReference type="Proteomes" id="UP001501612"/>
    </source>
</evidence>
<dbReference type="SUPFAM" id="SSF116726">
    <property type="entry name" value="TrkA C-terminal domain-like"/>
    <property type="match status" value="1"/>
</dbReference>
<dbReference type="PANTHER" id="PTHR43833:SF7">
    <property type="entry name" value="KTR SYSTEM POTASSIUM UPTAKE PROTEIN C"/>
    <property type="match status" value="1"/>
</dbReference>
<dbReference type="InterPro" id="IPR050721">
    <property type="entry name" value="Trk_Ktr_HKT_K-transport"/>
</dbReference>
<gene>
    <name evidence="3" type="ORF">GCM10009737_32350</name>
</gene>
<dbReference type="Gene3D" id="3.40.50.720">
    <property type="entry name" value="NAD(P)-binding Rossmann-like Domain"/>
    <property type="match status" value="1"/>
</dbReference>
<keyword evidence="4" id="KW-1185">Reference proteome</keyword>
<dbReference type="Pfam" id="PF02080">
    <property type="entry name" value="TrkA_C"/>
    <property type="match status" value="1"/>
</dbReference>
<dbReference type="InterPro" id="IPR036291">
    <property type="entry name" value="NAD(P)-bd_dom_sf"/>
</dbReference>
<evidence type="ECO:0000313" key="3">
    <source>
        <dbReference type="EMBL" id="GAA1928022.1"/>
    </source>
</evidence>
<comment type="caution">
    <text evidence="3">The sequence shown here is derived from an EMBL/GenBank/DDBJ whole genome shotgun (WGS) entry which is preliminary data.</text>
</comment>
<dbReference type="Proteomes" id="UP001501612">
    <property type="component" value="Unassembled WGS sequence"/>
</dbReference>
<dbReference type="PANTHER" id="PTHR43833">
    <property type="entry name" value="POTASSIUM CHANNEL PROTEIN 2-RELATED-RELATED"/>
    <property type="match status" value="1"/>
</dbReference>
<proteinExistence type="predicted"/>
<dbReference type="PROSITE" id="PS51201">
    <property type="entry name" value="RCK_N"/>
    <property type="match status" value="1"/>
</dbReference>
<protein>
    <submittedName>
        <fullName evidence="3">TrkA family potassium uptake protein</fullName>
    </submittedName>
</protein>
<reference evidence="3 4" key="1">
    <citation type="journal article" date="2019" name="Int. J. Syst. Evol. Microbiol.">
        <title>The Global Catalogue of Microorganisms (GCM) 10K type strain sequencing project: providing services to taxonomists for standard genome sequencing and annotation.</title>
        <authorList>
            <consortium name="The Broad Institute Genomics Platform"/>
            <consortium name="The Broad Institute Genome Sequencing Center for Infectious Disease"/>
            <person name="Wu L."/>
            <person name="Ma J."/>
        </authorList>
    </citation>
    <scope>NUCLEOTIDE SEQUENCE [LARGE SCALE GENOMIC DNA]</scope>
    <source>
        <strain evidence="3 4">JCM 14046</strain>
    </source>
</reference>
<feature type="domain" description="RCK C-terminal" evidence="2">
    <location>
        <begin position="136"/>
        <end position="218"/>
    </location>
</feature>
<dbReference type="Gene3D" id="3.30.70.1450">
    <property type="entry name" value="Regulator of K+ conductance, C-terminal domain"/>
    <property type="match status" value="1"/>
</dbReference>
<dbReference type="InterPro" id="IPR006037">
    <property type="entry name" value="RCK_C"/>
</dbReference>
<accession>A0ABN2PRC9</accession>
<dbReference type="RefSeq" id="WP_344008662.1">
    <property type="nucleotide sequence ID" value="NZ_BAAAMY010000009.1"/>
</dbReference>
<organism evidence="3 4">
    <name type="scientific">Nocardioides lentus</name>
    <dbReference type="NCBI Taxonomy" id="338077"/>
    <lineage>
        <taxon>Bacteria</taxon>
        <taxon>Bacillati</taxon>
        <taxon>Actinomycetota</taxon>
        <taxon>Actinomycetes</taxon>
        <taxon>Propionibacteriales</taxon>
        <taxon>Nocardioidaceae</taxon>
        <taxon>Nocardioides</taxon>
    </lineage>
</organism>
<name>A0ABN2PRC9_9ACTN</name>